<feature type="repeat" description="TPR" evidence="3">
    <location>
        <begin position="509"/>
        <end position="542"/>
    </location>
</feature>
<name>A0A853JDK8_9GAMM</name>
<evidence type="ECO:0000313" key="5">
    <source>
        <dbReference type="EMBL" id="NZA26650.1"/>
    </source>
</evidence>
<organism evidence="5 6">
    <name type="scientific">Luteimonas salinisoli</name>
    <dbReference type="NCBI Taxonomy" id="2752307"/>
    <lineage>
        <taxon>Bacteria</taxon>
        <taxon>Pseudomonadati</taxon>
        <taxon>Pseudomonadota</taxon>
        <taxon>Gammaproteobacteria</taxon>
        <taxon>Lysobacterales</taxon>
        <taxon>Lysobacteraceae</taxon>
        <taxon>Luteimonas</taxon>
    </lineage>
</organism>
<accession>A0A853JDK8</accession>
<evidence type="ECO:0000256" key="2">
    <source>
        <dbReference type="ARBA" id="ARBA00022803"/>
    </source>
</evidence>
<keyword evidence="6" id="KW-1185">Reference proteome</keyword>
<dbReference type="Pfam" id="PF14559">
    <property type="entry name" value="TPR_19"/>
    <property type="match status" value="1"/>
</dbReference>
<dbReference type="SMART" id="SM00028">
    <property type="entry name" value="TPR"/>
    <property type="match status" value="4"/>
</dbReference>
<dbReference type="InterPro" id="IPR011990">
    <property type="entry name" value="TPR-like_helical_dom_sf"/>
</dbReference>
<dbReference type="InterPro" id="IPR051012">
    <property type="entry name" value="CellSynth/LPSAsmb/PSIAsmb"/>
</dbReference>
<dbReference type="AlphaFoldDB" id="A0A853JDK8"/>
<dbReference type="EMBL" id="JACCKA010000060">
    <property type="protein sequence ID" value="NZA26650.1"/>
    <property type="molecule type" value="Genomic_DNA"/>
</dbReference>
<gene>
    <name evidence="5" type="ORF">H0E84_09655</name>
</gene>
<dbReference type="PANTHER" id="PTHR45586">
    <property type="entry name" value="TPR REPEAT-CONTAINING PROTEIN PA4667"/>
    <property type="match status" value="1"/>
</dbReference>
<keyword evidence="4" id="KW-0732">Signal</keyword>
<dbReference type="Gene3D" id="1.25.40.10">
    <property type="entry name" value="Tetratricopeptide repeat domain"/>
    <property type="match status" value="2"/>
</dbReference>
<dbReference type="PROSITE" id="PS50005">
    <property type="entry name" value="TPR"/>
    <property type="match status" value="1"/>
</dbReference>
<feature type="non-terminal residue" evidence="5">
    <location>
        <position position="555"/>
    </location>
</feature>
<dbReference type="Proteomes" id="UP000578091">
    <property type="component" value="Unassembled WGS sequence"/>
</dbReference>
<dbReference type="SUPFAM" id="SSF48452">
    <property type="entry name" value="TPR-like"/>
    <property type="match status" value="2"/>
</dbReference>
<keyword evidence="1" id="KW-0677">Repeat</keyword>
<protein>
    <submittedName>
        <fullName evidence="5">Tetratricopeptide repeat protein</fullName>
    </submittedName>
</protein>
<dbReference type="Pfam" id="PF13432">
    <property type="entry name" value="TPR_16"/>
    <property type="match status" value="3"/>
</dbReference>
<evidence type="ECO:0000256" key="3">
    <source>
        <dbReference type="PROSITE-ProRule" id="PRU00339"/>
    </source>
</evidence>
<sequence length="555" mass="60826">MAGPLFALLAVLLALPVPAASVAPDAGGQDDVLAATLSGEYALQAGRLGEAADWYLRAARAADGDPALAERAARIALLANDDELAGAAIRLWKRYAPDSLAMRSAQATWLLRGGRERAARRELEQLLRDPDPDGWRHALAALGSGTRDPDASAKVLGRLVASGAIPDQLQAWLAFGGLAQRFGEPRLAESIVAEVVERFPDEPRVALLRASQLREAGDDDGARAALAAIERQALVSPELRLAIAAEYDSLGDPAASARVMTLGPQDERSYGLRATLLVKAEDREGLGEVYEELRGSAGQPDPGGRLLLGQIAEYLERHDDALEWYRSVPGGPQRQVARLRATKVLHDLERTEEAYAALRALQTDADVDEVLRRDAYLMEAELRADDDDAEGERETYARGLAAHPDEGGLLYARALMWERRDDIPRAEADLRRILVAEPENVAALNALGYTLADRTTRYAEALELIDRARVAEPDNAAIIDSYGWVLYRLGRHQEALAELQRAWRMMKDPEIGAHIGEVLWAMGRRDEAREYFEKARELDPENRSLLRALRETGAD</sequence>
<evidence type="ECO:0000256" key="1">
    <source>
        <dbReference type="ARBA" id="ARBA00022737"/>
    </source>
</evidence>
<dbReference type="InterPro" id="IPR019734">
    <property type="entry name" value="TPR_rpt"/>
</dbReference>
<comment type="caution">
    <text evidence="5">The sequence shown here is derived from an EMBL/GenBank/DDBJ whole genome shotgun (WGS) entry which is preliminary data.</text>
</comment>
<dbReference type="PANTHER" id="PTHR45586:SF1">
    <property type="entry name" value="LIPOPOLYSACCHARIDE ASSEMBLY PROTEIN B"/>
    <property type="match status" value="1"/>
</dbReference>
<evidence type="ECO:0000256" key="4">
    <source>
        <dbReference type="SAM" id="SignalP"/>
    </source>
</evidence>
<reference evidence="5 6" key="1">
    <citation type="submission" date="2020-07" db="EMBL/GenBank/DDBJ databases">
        <title>Luteimonas sp. SJ-92.</title>
        <authorList>
            <person name="Huang X.-X."/>
            <person name="Xu L."/>
            <person name="Sun J.-Q."/>
        </authorList>
    </citation>
    <scope>NUCLEOTIDE SEQUENCE [LARGE SCALE GENOMIC DNA]</scope>
    <source>
        <strain evidence="5 6">SJ-92</strain>
    </source>
</reference>
<evidence type="ECO:0000313" key="6">
    <source>
        <dbReference type="Proteomes" id="UP000578091"/>
    </source>
</evidence>
<feature type="signal peptide" evidence="4">
    <location>
        <begin position="1"/>
        <end position="19"/>
    </location>
</feature>
<proteinExistence type="predicted"/>
<feature type="chain" id="PRO_5032391898" evidence="4">
    <location>
        <begin position="20"/>
        <end position="555"/>
    </location>
</feature>
<keyword evidence="2 3" id="KW-0802">TPR repeat</keyword>